<dbReference type="InterPro" id="IPR002870">
    <property type="entry name" value="Peptidase_M12B_N"/>
</dbReference>
<evidence type="ECO:0000313" key="10">
    <source>
        <dbReference type="Proteomes" id="UP000005225"/>
    </source>
</evidence>
<dbReference type="PRINTS" id="PR00289">
    <property type="entry name" value="DISINTEGRIN"/>
</dbReference>
<sequence>SVRDSTSLLSAGQKLLVVFYEARRGLWTWALKMKGLELGLVPGLPHPGLGNMLLLVMIFLPSMYCDMESVYYSSYEIVIPKSLTGRGSEDPMGKASYMLVMQGQKHLVHLKVKRDYFMNSFPVYSYHNGIPGQEVPFISHDCHYEGYIEGVPGSFVSVNTCSGLRGILIKEEKSYGIEPVESSKQFEHVLYTMAHQVHVSCSVTSKDSQVVSTSWQQGSRKPQNLQALSYLWSHTKYVEMFVVVNNQRFQMWGGDINETVQRVVDIVALANIFTRGINTEVVLAGMEIWTEEDLVEVPEDLEVTLRNFNSWRREKLVHRVKHDVAHMIVGHHPKGSMGQAFPSGACSRGFAAAVESFHHEDVLLFAALMVHELGHNLGIQHDHSACICKDKHFCLMSESITKHGGFSNCSSDYFYHFLHEQKGTCLFNKPWHKGRKRRESTCGNKLVEEAEQCDCGDACAENECCDEHCKLKEEAQCDEGLCCSLCKFKTRGQPCRVAERPCDLPEYCDGASSSCPEDRIMQDGSICNQMYFCLKGYCMDPNIQCIEVFGLGAKSASQSCYNLMNNKGDRFGNCGFGGNNPIKYSKCRDEDIFCGKIICSGVTSLPTIKLNYTMVQVSHEDDWCWSVDYFTTSDMPDEGQVRSYTSCAPNKVCIDSVCRDYAPSTTACNPEKTCNGKGVCNDLSHCHCEIGSAPPNCKAPGDGGSVDSGPPGLATPVENENSKNNTLSSDVVTLLIIIGSIILLICFIICLLWFCGKKREAEPIPEKAEEAAGEEAAGEEEAGEEAAGEEEAGEEEEKEAEEA</sequence>
<accession>H0XL01</accession>
<dbReference type="GO" id="GO:0008584">
    <property type="term" value="P:male gonad development"/>
    <property type="evidence" value="ECO:0007669"/>
    <property type="project" value="TreeGrafter"/>
</dbReference>
<evidence type="ECO:0000256" key="4">
    <source>
        <dbReference type="PROSITE-ProRule" id="PRU00276"/>
    </source>
</evidence>
<evidence type="ECO:0000313" key="9">
    <source>
        <dbReference type="Ensembl" id="ENSOGAP00000016791.1"/>
    </source>
</evidence>
<dbReference type="GO" id="GO:0007339">
    <property type="term" value="P:binding of sperm to zona pellucida"/>
    <property type="evidence" value="ECO:0007669"/>
    <property type="project" value="TreeGrafter"/>
</dbReference>
<dbReference type="GO" id="GO:1990913">
    <property type="term" value="C:sperm head plasma membrane"/>
    <property type="evidence" value="ECO:0007669"/>
    <property type="project" value="TreeGrafter"/>
</dbReference>
<dbReference type="GO" id="GO:0046872">
    <property type="term" value="F:metal ion binding"/>
    <property type="evidence" value="ECO:0007669"/>
    <property type="project" value="UniProtKB-KW"/>
</dbReference>
<keyword evidence="10" id="KW-1185">Reference proteome</keyword>
<evidence type="ECO:0000256" key="2">
    <source>
        <dbReference type="ARBA" id="ARBA00023157"/>
    </source>
</evidence>
<dbReference type="SMART" id="SM00608">
    <property type="entry name" value="ACR"/>
    <property type="match status" value="1"/>
</dbReference>
<dbReference type="PROSITE" id="PS50215">
    <property type="entry name" value="ADAM_MEPRO"/>
    <property type="match status" value="1"/>
</dbReference>
<dbReference type="eggNOG" id="KOG3607">
    <property type="taxonomic scope" value="Eukaryota"/>
</dbReference>
<evidence type="ECO:0000256" key="6">
    <source>
        <dbReference type="SAM" id="Phobius"/>
    </source>
</evidence>
<evidence type="ECO:0000259" key="8">
    <source>
        <dbReference type="PROSITE" id="PS50215"/>
    </source>
</evidence>
<keyword evidence="6" id="KW-0812">Transmembrane</keyword>
<dbReference type="InterPro" id="IPR001590">
    <property type="entry name" value="Peptidase_M12B"/>
</dbReference>
<protein>
    <submittedName>
        <fullName evidence="9">Uncharacterized protein</fullName>
    </submittedName>
</protein>
<dbReference type="GO" id="GO:0006508">
    <property type="term" value="P:proteolysis"/>
    <property type="evidence" value="ECO:0007669"/>
    <property type="project" value="InterPro"/>
</dbReference>
<dbReference type="InterPro" id="IPR001762">
    <property type="entry name" value="Disintegrin_dom"/>
</dbReference>
<dbReference type="PANTHER" id="PTHR11905:SF120">
    <property type="entry name" value="DISINTEGRIN AND METALLOPROTEINASE DOMAIN-CONTAINING PROTEIN 1A"/>
    <property type="match status" value="1"/>
</dbReference>
<proteinExistence type="predicted"/>
<dbReference type="InterPro" id="IPR034027">
    <property type="entry name" value="Reprolysin_adamalysin"/>
</dbReference>
<keyword evidence="6" id="KW-0472">Membrane</keyword>
<dbReference type="Gene3D" id="3.40.390.10">
    <property type="entry name" value="Collagenase (Catalytic Domain)"/>
    <property type="match status" value="1"/>
</dbReference>
<dbReference type="SUPFAM" id="SSF55486">
    <property type="entry name" value="Metalloproteases ('zincins'), catalytic domain"/>
    <property type="match status" value="1"/>
</dbReference>
<dbReference type="PROSITE" id="PS50214">
    <property type="entry name" value="DISINTEGRIN_2"/>
    <property type="match status" value="1"/>
</dbReference>
<organism evidence="9 10">
    <name type="scientific">Otolemur garnettii</name>
    <name type="common">Small-eared galago</name>
    <name type="synonym">Garnett's greater bushbaby</name>
    <dbReference type="NCBI Taxonomy" id="30611"/>
    <lineage>
        <taxon>Eukaryota</taxon>
        <taxon>Metazoa</taxon>
        <taxon>Chordata</taxon>
        <taxon>Craniata</taxon>
        <taxon>Vertebrata</taxon>
        <taxon>Euteleostomi</taxon>
        <taxon>Mammalia</taxon>
        <taxon>Eutheria</taxon>
        <taxon>Euarchontoglires</taxon>
        <taxon>Primates</taxon>
        <taxon>Strepsirrhini</taxon>
        <taxon>Lorisiformes</taxon>
        <taxon>Galagidae</taxon>
        <taxon>Otolemur</taxon>
    </lineage>
</organism>
<evidence type="ECO:0000256" key="1">
    <source>
        <dbReference type="ARBA" id="ARBA00004479"/>
    </source>
</evidence>
<dbReference type="FunFam" id="3.40.390.10:FF:000002">
    <property type="entry name" value="Disintegrin and metalloproteinase domain-containing protein 22"/>
    <property type="match status" value="1"/>
</dbReference>
<feature type="region of interest" description="Disordered" evidence="5">
    <location>
        <begin position="763"/>
        <end position="803"/>
    </location>
</feature>
<evidence type="ECO:0000256" key="3">
    <source>
        <dbReference type="PROSITE-ProRule" id="PRU00068"/>
    </source>
</evidence>
<feature type="domain" description="Disintegrin" evidence="7">
    <location>
        <begin position="439"/>
        <end position="523"/>
    </location>
</feature>
<gene>
    <name evidence="9" type="primary">LOC100953873</name>
</gene>
<keyword evidence="4" id="KW-0479">Metal-binding</keyword>
<dbReference type="SMART" id="SM00050">
    <property type="entry name" value="DISIN"/>
    <property type="match status" value="1"/>
</dbReference>
<dbReference type="Ensembl" id="ENSOGAT00000027288.1">
    <property type="protein sequence ID" value="ENSOGAP00000016791.1"/>
    <property type="gene ID" value="ENSOGAG00000028192.1"/>
</dbReference>
<reference evidence="10" key="1">
    <citation type="submission" date="2011-03" db="EMBL/GenBank/DDBJ databases">
        <title>Version 3 of the genome sequence of Otolemur garnettii (Bushbaby).</title>
        <authorList>
            <consortium name="The Broad Institute Genome Sequencing Platform"/>
            <person name="Di Palma F."/>
            <person name="Johnson J."/>
            <person name="Lander E.S."/>
            <person name="Lindblad-Toh K."/>
            <person name="Jaffe D.B."/>
            <person name="Gnerre S."/>
            <person name="MacCallum I."/>
            <person name="Przybylski D."/>
            <person name="Ribeiro F.J."/>
            <person name="Burton J.N."/>
            <person name="Walker B.J."/>
            <person name="Sharpe T."/>
            <person name="Hall G."/>
        </authorList>
    </citation>
    <scope>NUCLEOTIDE SEQUENCE [LARGE SCALE GENOMIC DNA]</scope>
</reference>
<feature type="binding site" evidence="4">
    <location>
        <position position="375"/>
    </location>
    <ligand>
        <name>Zn(2+)</name>
        <dbReference type="ChEBI" id="CHEBI:29105"/>
        <note>catalytic</note>
    </ligand>
</feature>
<dbReference type="InterPro" id="IPR036436">
    <property type="entry name" value="Disintegrin_dom_sf"/>
</dbReference>
<name>H0XL01_OTOGA</name>
<feature type="domain" description="Peptidase M12B" evidence="8">
    <location>
        <begin position="236"/>
        <end position="430"/>
    </location>
</feature>
<dbReference type="PANTHER" id="PTHR11905">
    <property type="entry name" value="ADAM A DISINTEGRIN AND METALLOPROTEASE DOMAIN"/>
    <property type="match status" value="1"/>
</dbReference>
<dbReference type="Gene3D" id="4.10.70.10">
    <property type="entry name" value="Disintegrin domain"/>
    <property type="match status" value="1"/>
</dbReference>
<dbReference type="InterPro" id="IPR006586">
    <property type="entry name" value="ADAM_Cys-rich"/>
</dbReference>
<dbReference type="HOGENOM" id="CLU_012714_4_0_1"/>
<evidence type="ECO:0000259" key="7">
    <source>
        <dbReference type="PROSITE" id="PS50214"/>
    </source>
</evidence>
<dbReference type="GeneTree" id="ENSGT00940000161891"/>
<feature type="active site" evidence="4">
    <location>
        <position position="372"/>
    </location>
</feature>
<dbReference type="EMBL" id="AAQR03071051">
    <property type="status" value="NOT_ANNOTATED_CDS"/>
    <property type="molecule type" value="Genomic_DNA"/>
</dbReference>
<reference evidence="9" key="3">
    <citation type="submission" date="2025-09" db="UniProtKB">
        <authorList>
            <consortium name="Ensembl"/>
        </authorList>
    </citation>
    <scope>IDENTIFICATION</scope>
</reference>
<keyword evidence="4" id="KW-0862">Zinc</keyword>
<dbReference type="GO" id="GO:0004222">
    <property type="term" value="F:metalloendopeptidase activity"/>
    <property type="evidence" value="ECO:0007669"/>
    <property type="project" value="InterPro"/>
</dbReference>
<comment type="caution">
    <text evidence="4">Lacks conserved residue(s) required for the propagation of feature annotation.</text>
</comment>
<dbReference type="Pfam" id="PF08516">
    <property type="entry name" value="ADAM_CR"/>
    <property type="match status" value="1"/>
</dbReference>
<feature type="binding site" evidence="4">
    <location>
        <position position="381"/>
    </location>
    <ligand>
        <name>Zn(2+)</name>
        <dbReference type="ChEBI" id="CHEBI:29105"/>
        <note>catalytic</note>
    </ligand>
</feature>
<feature type="binding site" evidence="4">
    <location>
        <position position="371"/>
    </location>
    <ligand>
        <name>Zn(2+)</name>
        <dbReference type="ChEBI" id="CHEBI:29105"/>
        <note>catalytic</note>
    </ligand>
</feature>
<reference evidence="9" key="2">
    <citation type="submission" date="2025-08" db="UniProtKB">
        <authorList>
            <consortium name="Ensembl"/>
        </authorList>
    </citation>
    <scope>IDENTIFICATION</scope>
</reference>
<evidence type="ECO:0000256" key="5">
    <source>
        <dbReference type="SAM" id="MobiDB-lite"/>
    </source>
</evidence>
<keyword evidence="6" id="KW-1133">Transmembrane helix</keyword>
<dbReference type="CDD" id="cd04269">
    <property type="entry name" value="ZnMc_adamalysin_II_like"/>
    <property type="match status" value="1"/>
</dbReference>
<feature type="disulfide bond" evidence="3">
    <location>
        <begin position="495"/>
        <end position="515"/>
    </location>
</feature>
<dbReference type="InterPro" id="IPR024079">
    <property type="entry name" value="MetalloPept_cat_dom_sf"/>
</dbReference>
<dbReference type="InParanoid" id="H0XL01"/>
<dbReference type="AlphaFoldDB" id="H0XL01"/>
<dbReference type="SUPFAM" id="SSF57552">
    <property type="entry name" value="Blood coagulation inhibitor (disintegrin)"/>
    <property type="match status" value="1"/>
</dbReference>
<dbReference type="Proteomes" id="UP000005225">
    <property type="component" value="Unassembled WGS sequence"/>
</dbReference>
<comment type="subcellular location">
    <subcellularLocation>
        <location evidence="1">Membrane</location>
        <topology evidence="1">Single-pass type I membrane protein</topology>
    </subcellularLocation>
</comment>
<dbReference type="Pfam" id="PF00200">
    <property type="entry name" value="Disintegrin"/>
    <property type="match status" value="1"/>
</dbReference>
<dbReference type="GO" id="GO:0009897">
    <property type="term" value="C:external side of plasma membrane"/>
    <property type="evidence" value="ECO:0007669"/>
    <property type="project" value="TreeGrafter"/>
</dbReference>
<dbReference type="FunFam" id="4.10.70.10:FF:000003">
    <property type="entry name" value="Disintegrin and metalloproteinase domain-containing protein 17"/>
    <property type="match status" value="1"/>
</dbReference>
<dbReference type="STRING" id="30611.ENSOGAP00000016791"/>
<feature type="transmembrane region" description="Helical" evidence="6">
    <location>
        <begin position="731"/>
        <end position="754"/>
    </location>
</feature>
<feature type="compositionally biased region" description="Acidic residues" evidence="5">
    <location>
        <begin position="771"/>
        <end position="803"/>
    </location>
</feature>
<keyword evidence="2 3" id="KW-1015">Disulfide bond</keyword>
<dbReference type="OMA" id="ACAENEC"/>
<dbReference type="Pfam" id="PF01421">
    <property type="entry name" value="Reprolysin"/>
    <property type="match status" value="1"/>
</dbReference>
<feature type="region of interest" description="Disordered" evidence="5">
    <location>
        <begin position="701"/>
        <end position="724"/>
    </location>
</feature>
<dbReference type="Pfam" id="PF01562">
    <property type="entry name" value="Pep_M12B_propep"/>
    <property type="match status" value="1"/>
</dbReference>